<reference evidence="4 5" key="1">
    <citation type="journal article" date="2016" name="Front. Microbiol.">
        <title>Genomic Resource of Rice Seed Associated Bacteria.</title>
        <authorList>
            <person name="Midha S."/>
            <person name="Bansal K."/>
            <person name="Sharma S."/>
            <person name="Kumar N."/>
            <person name="Patil P.P."/>
            <person name="Chaudhry V."/>
            <person name="Patil P.B."/>
        </authorList>
    </citation>
    <scope>NUCLEOTIDE SEQUENCE [LARGE SCALE GENOMIC DNA]</scope>
    <source>
        <strain evidence="4 5">NS263</strain>
    </source>
</reference>
<dbReference type="PANTHER" id="PTHR30055:SF226">
    <property type="entry name" value="HTH-TYPE TRANSCRIPTIONAL REGULATOR PKSA"/>
    <property type="match status" value="1"/>
</dbReference>
<accession>A0ABR5S782</accession>
<dbReference type="InterPro" id="IPR001647">
    <property type="entry name" value="HTH_TetR"/>
</dbReference>
<dbReference type="PROSITE" id="PS50977">
    <property type="entry name" value="HTH_TETR_2"/>
    <property type="match status" value="1"/>
</dbReference>
<proteinExistence type="predicted"/>
<feature type="DNA-binding region" description="H-T-H motif" evidence="2">
    <location>
        <begin position="22"/>
        <end position="41"/>
    </location>
</feature>
<protein>
    <recommendedName>
        <fullName evidence="3">HTH tetR-type domain-containing protein</fullName>
    </recommendedName>
</protein>
<gene>
    <name evidence="4" type="ORF">NS263_06575</name>
</gene>
<dbReference type="Pfam" id="PF00440">
    <property type="entry name" value="TetR_N"/>
    <property type="match status" value="1"/>
</dbReference>
<dbReference type="Proteomes" id="UP000078335">
    <property type="component" value="Unassembled WGS sequence"/>
</dbReference>
<dbReference type="Gene3D" id="1.10.10.60">
    <property type="entry name" value="Homeodomain-like"/>
    <property type="match status" value="1"/>
</dbReference>
<sequence>MRLRILETAHDLLNRDGRDAVTTRAVTSALHIQAPTIYRIFGDKQGLLDQVALHGFSAHLATWTGWTPGADPVESMRQGWAMHVEWGLRHPQVYSIAYGDPRVGSSSPAADAIDAILRTQVEQAAADGVLAVPVEVAVSMVRAAGVGVVFTLLAMPSDARDLSLSERIRESIFAAVFTDRSPGADRGGAAMQLKRELEGATALSPNERALLGDWLDRLVQ</sequence>
<evidence type="ECO:0000256" key="1">
    <source>
        <dbReference type="ARBA" id="ARBA00023125"/>
    </source>
</evidence>
<feature type="domain" description="HTH tetR-type" evidence="3">
    <location>
        <begin position="1"/>
        <end position="59"/>
    </location>
</feature>
<evidence type="ECO:0000313" key="4">
    <source>
        <dbReference type="EMBL" id="KTR40791.1"/>
    </source>
</evidence>
<dbReference type="InterPro" id="IPR036271">
    <property type="entry name" value="Tet_transcr_reg_TetR-rel_C_sf"/>
</dbReference>
<evidence type="ECO:0000256" key="2">
    <source>
        <dbReference type="PROSITE-ProRule" id="PRU00335"/>
    </source>
</evidence>
<evidence type="ECO:0000313" key="5">
    <source>
        <dbReference type="Proteomes" id="UP000078335"/>
    </source>
</evidence>
<dbReference type="SUPFAM" id="SSF48498">
    <property type="entry name" value="Tetracyclin repressor-like, C-terminal domain"/>
    <property type="match status" value="1"/>
</dbReference>
<dbReference type="PANTHER" id="PTHR30055">
    <property type="entry name" value="HTH-TYPE TRANSCRIPTIONAL REGULATOR RUTR"/>
    <property type="match status" value="1"/>
</dbReference>
<keyword evidence="1 2" id="KW-0238">DNA-binding</keyword>
<dbReference type="EMBL" id="LDRB01000027">
    <property type="protein sequence ID" value="KTR40791.1"/>
    <property type="molecule type" value="Genomic_DNA"/>
</dbReference>
<comment type="caution">
    <text evidence="4">The sequence shown here is derived from an EMBL/GenBank/DDBJ whole genome shotgun (WGS) entry which is preliminary data.</text>
</comment>
<dbReference type="Gene3D" id="1.10.357.10">
    <property type="entry name" value="Tetracycline Repressor, domain 2"/>
    <property type="match status" value="1"/>
</dbReference>
<evidence type="ECO:0000259" key="3">
    <source>
        <dbReference type="PROSITE" id="PS50977"/>
    </source>
</evidence>
<dbReference type="InterPro" id="IPR009057">
    <property type="entry name" value="Homeodomain-like_sf"/>
</dbReference>
<keyword evidence="5" id="KW-1185">Reference proteome</keyword>
<dbReference type="InterPro" id="IPR050109">
    <property type="entry name" value="HTH-type_TetR-like_transc_reg"/>
</dbReference>
<dbReference type="SUPFAM" id="SSF46689">
    <property type="entry name" value="Homeodomain-like"/>
    <property type="match status" value="1"/>
</dbReference>
<organism evidence="4 5">
    <name type="scientific">Curtobacterium oceanosedimentum</name>
    <dbReference type="NCBI Taxonomy" id="465820"/>
    <lineage>
        <taxon>Bacteria</taxon>
        <taxon>Bacillati</taxon>
        <taxon>Actinomycetota</taxon>
        <taxon>Actinomycetes</taxon>
        <taxon>Micrococcales</taxon>
        <taxon>Microbacteriaceae</taxon>
        <taxon>Curtobacterium</taxon>
    </lineage>
</organism>
<name>A0ABR5S782_9MICO</name>